<dbReference type="InterPro" id="IPR018062">
    <property type="entry name" value="HTH_AraC-typ_CS"/>
</dbReference>
<dbReference type="GO" id="GO:0043565">
    <property type="term" value="F:sequence-specific DNA binding"/>
    <property type="evidence" value="ECO:0007669"/>
    <property type="project" value="InterPro"/>
</dbReference>
<protein>
    <submittedName>
        <fullName evidence="5">Helix-turn-helix transcriptional regulator</fullName>
    </submittedName>
</protein>
<dbReference type="AlphaFoldDB" id="A0A975F556"/>
<dbReference type="SUPFAM" id="SSF46689">
    <property type="entry name" value="Homeodomain-like"/>
    <property type="match status" value="1"/>
</dbReference>
<gene>
    <name evidence="5" type="ORF">HRQ91_09345</name>
</gene>
<name>A0A975F556_9SPIR</name>
<evidence type="ECO:0000256" key="1">
    <source>
        <dbReference type="ARBA" id="ARBA00023015"/>
    </source>
</evidence>
<dbReference type="SMART" id="SM00342">
    <property type="entry name" value="HTH_ARAC"/>
    <property type="match status" value="1"/>
</dbReference>
<keyword evidence="1" id="KW-0805">Transcription regulation</keyword>
<feature type="domain" description="HTH araC/xylS-type" evidence="4">
    <location>
        <begin position="217"/>
        <end position="315"/>
    </location>
</feature>
<reference evidence="5 6" key="1">
    <citation type="journal article" date="2021" name="Microbiol. Resour. Announc.">
        <title>Complete Genome Sequences of Three Human Oral Treponema parvum Isolates.</title>
        <authorList>
            <person name="Zeng H."/>
            <person name="Watt R.M."/>
        </authorList>
    </citation>
    <scope>NUCLEOTIDE SEQUENCE [LARGE SCALE GENOMIC DNA]</scope>
    <source>
        <strain evidence="5 6">ATCC 700770</strain>
    </source>
</reference>
<evidence type="ECO:0000313" key="5">
    <source>
        <dbReference type="EMBL" id="QTQ14647.1"/>
    </source>
</evidence>
<dbReference type="InterPro" id="IPR020449">
    <property type="entry name" value="Tscrpt_reg_AraC-type_HTH"/>
</dbReference>
<evidence type="ECO:0000256" key="3">
    <source>
        <dbReference type="ARBA" id="ARBA00023163"/>
    </source>
</evidence>
<proteinExistence type="predicted"/>
<organism evidence="5 6">
    <name type="scientific">Treponema parvum</name>
    <dbReference type="NCBI Taxonomy" id="138851"/>
    <lineage>
        <taxon>Bacteria</taxon>
        <taxon>Pseudomonadati</taxon>
        <taxon>Spirochaetota</taxon>
        <taxon>Spirochaetia</taxon>
        <taxon>Spirochaetales</taxon>
        <taxon>Treponemataceae</taxon>
        <taxon>Treponema</taxon>
    </lineage>
</organism>
<evidence type="ECO:0000256" key="2">
    <source>
        <dbReference type="ARBA" id="ARBA00023125"/>
    </source>
</evidence>
<dbReference type="PRINTS" id="PR00032">
    <property type="entry name" value="HTHARAC"/>
</dbReference>
<accession>A0A975F556</accession>
<dbReference type="InterPro" id="IPR053142">
    <property type="entry name" value="PchR_regulatory_protein"/>
</dbReference>
<dbReference type="KEGG" id="tpav:HRQ91_09345"/>
<keyword evidence="6" id="KW-1185">Reference proteome</keyword>
<dbReference type="Pfam" id="PF12833">
    <property type="entry name" value="HTH_18"/>
    <property type="match status" value="1"/>
</dbReference>
<keyword evidence="2" id="KW-0238">DNA-binding</keyword>
<dbReference type="RefSeq" id="WP_210119294.1">
    <property type="nucleotide sequence ID" value="NZ_CP054142.1"/>
</dbReference>
<keyword evidence="3" id="KW-0804">Transcription</keyword>
<dbReference type="EMBL" id="CP054142">
    <property type="protein sequence ID" value="QTQ14647.1"/>
    <property type="molecule type" value="Genomic_DNA"/>
</dbReference>
<dbReference type="PANTHER" id="PTHR47893">
    <property type="entry name" value="REGULATORY PROTEIN PCHR"/>
    <property type="match status" value="1"/>
</dbReference>
<dbReference type="GO" id="GO:0003700">
    <property type="term" value="F:DNA-binding transcription factor activity"/>
    <property type="evidence" value="ECO:0007669"/>
    <property type="project" value="InterPro"/>
</dbReference>
<dbReference type="PANTHER" id="PTHR47893:SF1">
    <property type="entry name" value="REGULATORY PROTEIN PCHR"/>
    <property type="match status" value="1"/>
</dbReference>
<dbReference type="InterPro" id="IPR018060">
    <property type="entry name" value="HTH_AraC"/>
</dbReference>
<dbReference type="Gene3D" id="1.10.10.60">
    <property type="entry name" value="Homeodomain-like"/>
    <property type="match status" value="1"/>
</dbReference>
<sequence length="325" mass="37040">MRTIEDYWKDWERLGFEKKVEAGCIRYTASPELGTGGFTVMGDTRTAMGIVSDCTLEKPCIIEESVDERGIEIGRYYEGSVEVYDAGRNPVPDAVDYGLNVYVNEPVFHGFKRINPHVRIVNAGFSYRPQFFETLPIALPDDFWKRAAALLNPAPLHIPQISAICDQLKNCELTGDLLVLYIQAKALEAFVYLFDYIYSHTEKRTVHLSADDKVRLHALRVYLEKHAVNPPTIQALSKQFALNREKLVTGFKETYRITVNGYVQNVRMHRAVELLKNSDVSITQIAREVGYYGDGYFQTAFKKCYGVSPGELRREMKERNTANNS</sequence>
<evidence type="ECO:0000259" key="4">
    <source>
        <dbReference type="PROSITE" id="PS01124"/>
    </source>
</evidence>
<evidence type="ECO:0000313" key="6">
    <source>
        <dbReference type="Proteomes" id="UP000671908"/>
    </source>
</evidence>
<dbReference type="Proteomes" id="UP000671908">
    <property type="component" value="Chromosome"/>
</dbReference>
<dbReference type="PROSITE" id="PS01124">
    <property type="entry name" value="HTH_ARAC_FAMILY_2"/>
    <property type="match status" value="1"/>
</dbReference>
<dbReference type="PROSITE" id="PS00041">
    <property type="entry name" value="HTH_ARAC_FAMILY_1"/>
    <property type="match status" value="1"/>
</dbReference>
<dbReference type="InterPro" id="IPR009057">
    <property type="entry name" value="Homeodomain-like_sf"/>
</dbReference>